<reference evidence="1" key="1">
    <citation type="submission" date="2020-09" db="EMBL/GenBank/DDBJ databases">
        <title>Genome-Enabled Discovery of Anthraquinone Biosynthesis in Senna tora.</title>
        <authorList>
            <person name="Kang S.-H."/>
            <person name="Pandey R.P."/>
            <person name="Lee C.-M."/>
            <person name="Sim J.-S."/>
            <person name="Jeong J.-T."/>
            <person name="Choi B.-S."/>
            <person name="Jung M."/>
            <person name="Ginzburg D."/>
            <person name="Zhao K."/>
            <person name="Won S.Y."/>
            <person name="Oh T.-J."/>
            <person name="Yu Y."/>
            <person name="Kim N.-H."/>
            <person name="Lee O.R."/>
            <person name="Lee T.-H."/>
            <person name="Bashyal P."/>
            <person name="Kim T.-S."/>
            <person name="Lee W.-H."/>
            <person name="Kawkins C."/>
            <person name="Kim C.-K."/>
            <person name="Kim J.S."/>
            <person name="Ahn B.O."/>
            <person name="Rhee S.Y."/>
            <person name="Sohng J.K."/>
        </authorList>
    </citation>
    <scope>NUCLEOTIDE SEQUENCE</scope>
    <source>
        <tissue evidence="1">Leaf</tissue>
    </source>
</reference>
<dbReference type="Proteomes" id="UP000634136">
    <property type="component" value="Unassembled WGS sequence"/>
</dbReference>
<proteinExistence type="predicted"/>
<keyword evidence="2" id="KW-1185">Reference proteome</keyword>
<name>A0A834WG74_9FABA</name>
<evidence type="ECO:0000313" key="2">
    <source>
        <dbReference type="Proteomes" id="UP000634136"/>
    </source>
</evidence>
<dbReference type="AlphaFoldDB" id="A0A834WG74"/>
<protein>
    <submittedName>
        <fullName evidence="1">Uncharacterized protein</fullName>
    </submittedName>
</protein>
<sequence length="31" mass="3613">MEELRFNHGMVCKEGAALKLTMRVFVLRADF</sequence>
<comment type="caution">
    <text evidence="1">The sequence shown here is derived from an EMBL/GenBank/DDBJ whole genome shotgun (WGS) entry which is preliminary data.</text>
</comment>
<accession>A0A834WG74</accession>
<organism evidence="1 2">
    <name type="scientific">Senna tora</name>
    <dbReference type="NCBI Taxonomy" id="362788"/>
    <lineage>
        <taxon>Eukaryota</taxon>
        <taxon>Viridiplantae</taxon>
        <taxon>Streptophyta</taxon>
        <taxon>Embryophyta</taxon>
        <taxon>Tracheophyta</taxon>
        <taxon>Spermatophyta</taxon>
        <taxon>Magnoliopsida</taxon>
        <taxon>eudicotyledons</taxon>
        <taxon>Gunneridae</taxon>
        <taxon>Pentapetalae</taxon>
        <taxon>rosids</taxon>
        <taxon>fabids</taxon>
        <taxon>Fabales</taxon>
        <taxon>Fabaceae</taxon>
        <taxon>Caesalpinioideae</taxon>
        <taxon>Cassia clade</taxon>
        <taxon>Senna</taxon>
    </lineage>
</organism>
<evidence type="ECO:0000313" key="1">
    <source>
        <dbReference type="EMBL" id="KAF7819708.1"/>
    </source>
</evidence>
<gene>
    <name evidence="1" type="ORF">G2W53_025163</name>
</gene>
<dbReference type="EMBL" id="JAAIUW010000008">
    <property type="protein sequence ID" value="KAF7819708.1"/>
    <property type="molecule type" value="Genomic_DNA"/>
</dbReference>